<comment type="similarity">
    <text evidence="3">Belongs to the ScpA family.</text>
</comment>
<dbReference type="EMBL" id="JACRSR010000001">
    <property type="protein sequence ID" value="MBC8531187.1"/>
    <property type="molecule type" value="Genomic_DNA"/>
</dbReference>
<name>A0A926D485_9FIRM</name>
<comment type="function">
    <text evidence="3">Participates in chromosomal partition during cell division. May act via the formation of a condensin-like complex containing Smc and ScpB that pull DNA away from mid-cell into both cell halves.</text>
</comment>
<dbReference type="HAMAP" id="MF_01805">
    <property type="entry name" value="ScpA"/>
    <property type="match status" value="1"/>
</dbReference>
<protein>
    <recommendedName>
        <fullName evidence="2 3">Segregation and condensation protein A</fullName>
    </recommendedName>
</protein>
<dbReference type="Gene3D" id="1.10.10.580">
    <property type="entry name" value="Structural maintenance of chromosome 1. Chain E"/>
    <property type="match status" value="1"/>
</dbReference>
<evidence type="ECO:0000313" key="4">
    <source>
        <dbReference type="EMBL" id="MBC8531187.1"/>
    </source>
</evidence>
<organism evidence="4 5">
    <name type="scientific">Gehongia tenuis</name>
    <dbReference type="NCBI Taxonomy" id="2763655"/>
    <lineage>
        <taxon>Bacteria</taxon>
        <taxon>Bacillati</taxon>
        <taxon>Bacillota</taxon>
        <taxon>Clostridia</taxon>
        <taxon>Christensenellales</taxon>
        <taxon>Christensenellaceae</taxon>
        <taxon>Gehongia</taxon>
    </lineage>
</organism>
<keyword evidence="1 3" id="KW-0159">Chromosome partition</keyword>
<evidence type="ECO:0000256" key="2">
    <source>
        <dbReference type="ARBA" id="ARBA00044777"/>
    </source>
</evidence>
<dbReference type="PANTHER" id="PTHR33969:SF2">
    <property type="entry name" value="SEGREGATION AND CONDENSATION PROTEIN A"/>
    <property type="match status" value="1"/>
</dbReference>
<evidence type="ECO:0000256" key="1">
    <source>
        <dbReference type="ARBA" id="ARBA00022829"/>
    </source>
</evidence>
<dbReference type="GO" id="GO:0007059">
    <property type="term" value="P:chromosome segregation"/>
    <property type="evidence" value="ECO:0007669"/>
    <property type="project" value="UniProtKB-UniRule"/>
</dbReference>
<keyword evidence="3" id="KW-0131">Cell cycle</keyword>
<comment type="subunit">
    <text evidence="3">Component of a cohesin-like complex composed of ScpA, ScpB and the Smc homodimer, in which ScpA and ScpB bind to the head domain of Smc. The presence of the three proteins is required for the association of the complex with DNA.</text>
</comment>
<comment type="subcellular location">
    <subcellularLocation>
        <location evidence="3">Cytoplasm</location>
    </subcellularLocation>
    <text evidence="3">Associated with two foci at the outer edges of the nucleoid region in young cells, and at four foci within both cell halves in older cells.</text>
</comment>
<gene>
    <name evidence="3" type="primary">scpA</name>
    <name evidence="4" type="ORF">H8696_04910</name>
</gene>
<dbReference type="Gene3D" id="6.10.250.2410">
    <property type="match status" value="1"/>
</dbReference>
<dbReference type="Proteomes" id="UP000623172">
    <property type="component" value="Unassembled WGS sequence"/>
</dbReference>
<dbReference type="PANTHER" id="PTHR33969">
    <property type="entry name" value="SEGREGATION AND CONDENSATION PROTEIN A"/>
    <property type="match status" value="1"/>
</dbReference>
<dbReference type="GO" id="GO:0006260">
    <property type="term" value="P:DNA replication"/>
    <property type="evidence" value="ECO:0007669"/>
    <property type="project" value="UniProtKB-UniRule"/>
</dbReference>
<dbReference type="AlphaFoldDB" id="A0A926D485"/>
<dbReference type="GO" id="GO:0005737">
    <property type="term" value="C:cytoplasm"/>
    <property type="evidence" value="ECO:0007669"/>
    <property type="project" value="UniProtKB-SubCell"/>
</dbReference>
<reference evidence="4" key="1">
    <citation type="submission" date="2020-08" db="EMBL/GenBank/DDBJ databases">
        <title>Genome public.</title>
        <authorList>
            <person name="Liu C."/>
            <person name="Sun Q."/>
        </authorList>
    </citation>
    <scope>NUCLEOTIDE SEQUENCE</scope>
    <source>
        <strain evidence="4">NSJ-53</strain>
    </source>
</reference>
<keyword evidence="3" id="KW-0132">Cell division</keyword>
<dbReference type="RefSeq" id="WP_249315340.1">
    <property type="nucleotide sequence ID" value="NZ_JACRSR010000001.1"/>
</dbReference>
<evidence type="ECO:0000313" key="5">
    <source>
        <dbReference type="Proteomes" id="UP000623172"/>
    </source>
</evidence>
<proteinExistence type="inferred from homology"/>
<dbReference type="Pfam" id="PF02616">
    <property type="entry name" value="SMC_ScpA"/>
    <property type="match status" value="1"/>
</dbReference>
<dbReference type="InterPro" id="IPR023093">
    <property type="entry name" value="ScpA-like_C"/>
</dbReference>
<accession>A0A926D485</accession>
<keyword evidence="5" id="KW-1185">Reference proteome</keyword>
<sequence length="244" mass="28342">MDYVVKLQDFEGPLDLLLHLIGRAKLDIHDIFVSEITDQYLASMKGVEELDMDTASEFVSIAATLLLIKSRSLLPRPPQITEEEEEDPEIALIRRLEEYKKFKEAGEQLRPYEQEFLGTYFKLPEEFPEPKAQLDFTGVTMEDLYAAFKAILDKKAAPEEPDKPREIPKDTYTISGRMRHIRTMLGRAREIRFSELFEKDRNRMEVVVTFMALLELIQKSEVWVRQKEPFGDILLGQTARRNAS</sequence>
<keyword evidence="3" id="KW-0963">Cytoplasm</keyword>
<comment type="caution">
    <text evidence="4">The sequence shown here is derived from an EMBL/GenBank/DDBJ whole genome shotgun (WGS) entry which is preliminary data.</text>
</comment>
<evidence type="ECO:0000256" key="3">
    <source>
        <dbReference type="HAMAP-Rule" id="MF_01805"/>
    </source>
</evidence>
<dbReference type="InterPro" id="IPR003768">
    <property type="entry name" value="ScpA"/>
</dbReference>
<dbReference type="GO" id="GO:0051301">
    <property type="term" value="P:cell division"/>
    <property type="evidence" value="ECO:0007669"/>
    <property type="project" value="UniProtKB-KW"/>
</dbReference>